<comment type="caution">
    <text evidence="3">The sequence shown here is derived from an EMBL/GenBank/DDBJ whole genome shotgun (WGS) entry which is preliminary data.</text>
</comment>
<dbReference type="InParanoid" id="A0A090LYC8"/>
<dbReference type="RefSeq" id="XP_022838297.1">
    <property type="nucleotide sequence ID" value="XM_022985418.1"/>
</dbReference>
<keyword evidence="4" id="KW-1185">Reference proteome</keyword>
<protein>
    <submittedName>
        <fullName evidence="3">Unnamed product</fullName>
    </submittedName>
</protein>
<sequence length="231" mass="26049">MAVAEVARGIGTGAKELSEKMNRRALAMRVETYARRATETARALADAREALNDAEREVKGERERANAATAACQALRRELGRMQKLNLEAERRGRYELERGAKARKTLVEMVQDAKKDSREARGAAKEASERAQMMEEWAKRRDAAATNAATRLNRSLQDCASLARRIKVVTEENVRLRKRAVRDRAELDDATEYSERLESDWMTREGEKITARNPIYVDSGTFGEQSEADS</sequence>
<organism evidence="3 4">
    <name type="scientific">Ostreococcus tauri</name>
    <name type="common">Marine green alga</name>
    <dbReference type="NCBI Taxonomy" id="70448"/>
    <lineage>
        <taxon>Eukaryota</taxon>
        <taxon>Viridiplantae</taxon>
        <taxon>Chlorophyta</taxon>
        <taxon>Mamiellophyceae</taxon>
        <taxon>Mamiellales</taxon>
        <taxon>Bathycoccaceae</taxon>
        <taxon>Ostreococcus</taxon>
    </lineage>
</organism>
<dbReference type="OrthoDB" id="10480422at2759"/>
<dbReference type="AlphaFoldDB" id="A0A090LYC8"/>
<accession>A0A090LYC8</accession>
<dbReference type="EMBL" id="CAID01000001">
    <property type="protein sequence ID" value="CEF96791.1"/>
    <property type="molecule type" value="Genomic_DNA"/>
</dbReference>
<reference evidence="4" key="1">
    <citation type="journal article" date="2006" name="Proc. Natl. Acad. Sci. U.S.A.">
        <title>Genome analysis of the smallest free-living eukaryote Ostreococcus tauri unveils many unique features.</title>
        <authorList>
            <person name="Derelle E."/>
            <person name="Ferraz C."/>
            <person name="Rombauts S."/>
            <person name="Rouze P."/>
            <person name="Worden A.Z."/>
            <person name="Robbens S."/>
            <person name="Partensky F."/>
            <person name="Degroeve S."/>
            <person name="Echeynie S."/>
            <person name="Cooke R."/>
            <person name="Saeys Y."/>
            <person name="Wuyts J."/>
            <person name="Jabbari K."/>
            <person name="Bowler C."/>
            <person name="Panaud O."/>
            <person name="Piegu B."/>
            <person name="Ball S.G."/>
            <person name="Ral J.-P."/>
            <person name="Bouget F.-Y."/>
            <person name="Piganeau G."/>
            <person name="De Baets B."/>
            <person name="Picard A."/>
            <person name="Delseny M."/>
            <person name="Demaille J."/>
            <person name="Van de Peer Y."/>
            <person name="Moreau H."/>
        </authorList>
    </citation>
    <scope>NUCLEOTIDE SEQUENCE [LARGE SCALE GENOMIC DNA]</scope>
    <source>
        <strain evidence="4">OTTH 0595 / CCAP 157/2 / RCC745</strain>
    </source>
</reference>
<name>A0A090LYC8_OSTTA</name>
<feature type="region of interest" description="Disordered" evidence="2">
    <location>
        <begin position="209"/>
        <end position="231"/>
    </location>
</feature>
<dbReference type="Proteomes" id="UP000009170">
    <property type="component" value="Unassembled WGS sequence"/>
</dbReference>
<reference evidence="3 4" key="2">
    <citation type="journal article" date="2014" name="BMC Genomics">
        <title>An improved genome of the model marine alga Ostreococcus tauri unfolds by assessing Illumina de novo assemblies.</title>
        <authorList>
            <person name="Blanc-Mathieu R."/>
            <person name="Verhelst B."/>
            <person name="Derelle E."/>
            <person name="Rombauts S."/>
            <person name="Bouget F.Y."/>
            <person name="Carre I."/>
            <person name="Chateau A."/>
            <person name="Eyre-Walker A."/>
            <person name="Grimsley N."/>
            <person name="Moreau H."/>
            <person name="Piegu B."/>
            <person name="Rivals E."/>
            <person name="Schackwitz W."/>
            <person name="Van de Peer Y."/>
            <person name="Piganeau G."/>
        </authorList>
    </citation>
    <scope>NUCLEOTIDE SEQUENCE [LARGE SCALE GENOMIC DNA]</scope>
    <source>
        <strain evidence="4">OTTH 0595 / CCAP 157/2 / RCC745</strain>
    </source>
</reference>
<dbReference type="KEGG" id="ota:OT_ostta01g04590"/>
<evidence type="ECO:0000256" key="1">
    <source>
        <dbReference type="SAM" id="Coils"/>
    </source>
</evidence>
<evidence type="ECO:0000256" key="2">
    <source>
        <dbReference type="SAM" id="MobiDB-lite"/>
    </source>
</evidence>
<evidence type="ECO:0000313" key="4">
    <source>
        <dbReference type="Proteomes" id="UP000009170"/>
    </source>
</evidence>
<evidence type="ECO:0000313" key="3">
    <source>
        <dbReference type="EMBL" id="CEF96791.1"/>
    </source>
</evidence>
<keyword evidence="1" id="KW-0175">Coiled coil</keyword>
<proteinExistence type="predicted"/>
<dbReference type="GeneID" id="9832513"/>
<feature type="coiled-coil region" evidence="1">
    <location>
        <begin position="37"/>
        <end position="131"/>
    </location>
</feature>
<gene>
    <name evidence="3" type="ORF">OT_ostta01g04590</name>
</gene>